<feature type="compositionally biased region" description="Basic and acidic residues" evidence="1">
    <location>
        <begin position="278"/>
        <end position="297"/>
    </location>
</feature>
<accession>A0ABQ9N1B5</accession>
<name>A0ABQ9N1B5_HEVBR</name>
<dbReference type="PANTHER" id="PTHR37198:SF1">
    <property type="entry name" value="NUCLEOLIN"/>
    <property type="match status" value="1"/>
</dbReference>
<evidence type="ECO:0000256" key="1">
    <source>
        <dbReference type="SAM" id="MobiDB-lite"/>
    </source>
</evidence>
<organism evidence="2 3">
    <name type="scientific">Hevea brasiliensis</name>
    <name type="common">Para rubber tree</name>
    <name type="synonym">Siphonia brasiliensis</name>
    <dbReference type="NCBI Taxonomy" id="3981"/>
    <lineage>
        <taxon>Eukaryota</taxon>
        <taxon>Viridiplantae</taxon>
        <taxon>Streptophyta</taxon>
        <taxon>Embryophyta</taxon>
        <taxon>Tracheophyta</taxon>
        <taxon>Spermatophyta</taxon>
        <taxon>Magnoliopsida</taxon>
        <taxon>eudicotyledons</taxon>
        <taxon>Gunneridae</taxon>
        <taxon>Pentapetalae</taxon>
        <taxon>rosids</taxon>
        <taxon>fabids</taxon>
        <taxon>Malpighiales</taxon>
        <taxon>Euphorbiaceae</taxon>
        <taxon>Crotonoideae</taxon>
        <taxon>Micrandreae</taxon>
        <taxon>Hevea</taxon>
    </lineage>
</organism>
<feature type="region of interest" description="Disordered" evidence="1">
    <location>
        <begin position="278"/>
        <end position="313"/>
    </location>
</feature>
<feature type="compositionally biased region" description="Polar residues" evidence="1">
    <location>
        <begin position="302"/>
        <end position="313"/>
    </location>
</feature>
<evidence type="ECO:0000313" key="2">
    <source>
        <dbReference type="EMBL" id="KAJ9186093.1"/>
    </source>
</evidence>
<reference evidence="2" key="1">
    <citation type="journal article" date="2023" name="Plant Biotechnol. J.">
        <title>Chromosome-level wild Hevea brasiliensis genome provides new tools for genomic-assisted breeding and valuable loci to elevate rubber yield.</title>
        <authorList>
            <person name="Cheng H."/>
            <person name="Song X."/>
            <person name="Hu Y."/>
            <person name="Wu T."/>
            <person name="Yang Q."/>
            <person name="An Z."/>
            <person name="Feng S."/>
            <person name="Deng Z."/>
            <person name="Wu W."/>
            <person name="Zeng X."/>
            <person name="Tu M."/>
            <person name="Wang X."/>
            <person name="Huang H."/>
        </authorList>
    </citation>
    <scope>NUCLEOTIDE SEQUENCE</scope>
    <source>
        <strain evidence="2">MT/VB/25A 57/8</strain>
    </source>
</reference>
<dbReference type="EMBL" id="JARPOI010000003">
    <property type="protein sequence ID" value="KAJ9186093.1"/>
    <property type="molecule type" value="Genomic_DNA"/>
</dbReference>
<feature type="region of interest" description="Disordered" evidence="1">
    <location>
        <begin position="370"/>
        <end position="398"/>
    </location>
</feature>
<gene>
    <name evidence="2" type="ORF">P3X46_005634</name>
</gene>
<comment type="caution">
    <text evidence="2">The sequence shown here is derived from an EMBL/GenBank/DDBJ whole genome shotgun (WGS) entry which is preliminary data.</text>
</comment>
<dbReference type="PANTHER" id="PTHR37198">
    <property type="entry name" value="NUCLEOLIN"/>
    <property type="match status" value="1"/>
</dbReference>
<proteinExistence type="predicted"/>
<protein>
    <recommendedName>
        <fullName evidence="4">Aminotransferase-like plant mobile domain-containing protein</fullName>
    </recommendedName>
</protein>
<sequence length="551" mass="61577">MEDQAMEWENRGYEGNSGKVSWIFDKGLAFGKKMLITGFVLSSAPVVLPPLVVISALGFACSVPYGLFLATYACTEKIMNKLLPSPRNPIIVEDGLQKYGGEDGKFGGNNGMEEEETELKRMAEIRFVPDEKGNEDEVNVLMGYIYAQKGIEEDEKEFLNNKDETVEKNGCDVDVNEDVKKEEEESSKEIDMQIEGIREKEKEDPPAAKNMDAAEETCRVMIVIEGKENSGSNTKEEEVPFEVTNVAVELCQGGDNEDNEELMRETRRLVEKIRDEGKADKGVDKDKQSAEDLHSDVEEGLTETNRNVKEATTQLGERNAYGQVGIEARTIDRRIEENGDKVNLLETVEVEWKGATERAPVVPKEQVFGKRADDNIKEEEKSAGRAQEHMVKHGKLDHQLNRDEEITISSNVDAREIADESAFNLFDDKNAADLQNSSVDYGTPEGSEQPGYKLKENADSLELTIPSREHALEHSGISDQVPYSEENIWKQIDAMCTILGYTAARHRTCIEEVKALYIFTGVEPPASIKDSSDLVEVGDRLRFLMSIVGVK</sequence>
<evidence type="ECO:0008006" key="4">
    <source>
        <dbReference type="Google" id="ProtNLM"/>
    </source>
</evidence>
<dbReference type="Proteomes" id="UP001174677">
    <property type="component" value="Chromosome 3"/>
</dbReference>
<evidence type="ECO:0000313" key="3">
    <source>
        <dbReference type="Proteomes" id="UP001174677"/>
    </source>
</evidence>
<keyword evidence="3" id="KW-1185">Reference proteome</keyword>